<feature type="binding site" evidence="1">
    <location>
        <position position="42"/>
    </location>
    <ligand>
        <name>Mg(2+)</name>
        <dbReference type="ChEBI" id="CHEBI:18420"/>
        <label>2</label>
    </ligand>
</feature>
<feature type="binding site" evidence="1">
    <location>
        <position position="257"/>
    </location>
    <ligand>
        <name>substrate</name>
    </ligand>
</feature>
<dbReference type="SUPFAM" id="SSF56042">
    <property type="entry name" value="PurM C-terminal domain-like"/>
    <property type="match status" value="1"/>
</dbReference>
<comment type="function">
    <text evidence="1">Catalyzes the ATP-dependent phosphorylation of thiamine-monophosphate (TMP) to form thiamine-pyrophosphate (TPP), the active form of vitamin B1.</text>
</comment>
<feature type="domain" description="PurM-like C-terminal" evidence="3">
    <location>
        <begin position="148"/>
        <end position="298"/>
    </location>
</feature>
<keyword evidence="5" id="KW-1185">Reference proteome</keyword>
<keyword evidence="1" id="KW-0067">ATP-binding</keyword>
<feature type="binding site" evidence="1">
    <location>
        <position position="207"/>
    </location>
    <ligand>
        <name>Mg(2+)</name>
        <dbReference type="ChEBI" id="CHEBI:18420"/>
        <label>3</label>
    </ligand>
</feature>
<dbReference type="GO" id="GO:0009228">
    <property type="term" value="P:thiamine biosynthetic process"/>
    <property type="evidence" value="ECO:0007669"/>
    <property type="project" value="UniProtKB-KW"/>
</dbReference>
<evidence type="ECO:0000256" key="1">
    <source>
        <dbReference type="HAMAP-Rule" id="MF_02128"/>
    </source>
</evidence>
<keyword evidence="1" id="KW-0808">Transferase</keyword>
<comment type="similarity">
    <text evidence="1">Belongs to the thiamine-monophosphate kinase family.</text>
</comment>
<feature type="binding site" evidence="1">
    <location>
        <position position="144"/>
    </location>
    <ligand>
        <name>ATP</name>
        <dbReference type="ChEBI" id="CHEBI:30616"/>
    </ligand>
</feature>
<dbReference type="HAMAP" id="MF_02128">
    <property type="entry name" value="TMP_kinase"/>
    <property type="match status" value="1"/>
</dbReference>
<evidence type="ECO:0000259" key="3">
    <source>
        <dbReference type="Pfam" id="PF02769"/>
    </source>
</evidence>
<accession>A0A1N7KUJ0</accession>
<evidence type="ECO:0000313" key="5">
    <source>
        <dbReference type="Proteomes" id="UP000187608"/>
    </source>
</evidence>
<dbReference type="InterPro" id="IPR006283">
    <property type="entry name" value="ThiL-like"/>
</dbReference>
<feature type="binding site" evidence="1">
    <location>
        <position position="40"/>
    </location>
    <ligand>
        <name>Mg(2+)</name>
        <dbReference type="ChEBI" id="CHEBI:18420"/>
        <label>4</label>
    </ligand>
</feature>
<feature type="binding site" evidence="1">
    <location>
        <position position="27"/>
    </location>
    <ligand>
        <name>Mg(2+)</name>
        <dbReference type="ChEBI" id="CHEBI:18420"/>
        <label>4</label>
    </ligand>
</feature>
<dbReference type="EMBL" id="FTOC01000019">
    <property type="protein sequence ID" value="SIS65312.1"/>
    <property type="molecule type" value="Genomic_DNA"/>
</dbReference>
<feature type="binding site" evidence="1">
    <location>
        <position position="314"/>
    </location>
    <ligand>
        <name>substrate</name>
    </ligand>
</feature>
<dbReference type="STRING" id="570947.SAMN05421687_11922"/>
<dbReference type="CDD" id="cd02194">
    <property type="entry name" value="ThiL"/>
    <property type="match status" value="1"/>
</dbReference>
<feature type="binding site" evidence="1">
    <location>
        <position position="42"/>
    </location>
    <ligand>
        <name>Mg(2+)</name>
        <dbReference type="ChEBI" id="CHEBI:18420"/>
        <label>1</label>
    </ligand>
</feature>
<dbReference type="NCBIfam" id="TIGR01379">
    <property type="entry name" value="thiL"/>
    <property type="match status" value="1"/>
</dbReference>
<dbReference type="UniPathway" id="UPA00060">
    <property type="reaction ID" value="UER00142"/>
</dbReference>
<dbReference type="RefSeq" id="WP_076560858.1">
    <property type="nucleotide sequence ID" value="NZ_FTOC01000019.1"/>
</dbReference>
<comment type="miscellaneous">
    <text evidence="1">Reaction mechanism of ThiL seems to utilize a direct, inline transfer of the gamma-phosphate of ATP to TMP rather than a phosphorylated enzyme intermediate.</text>
</comment>
<organism evidence="4 5">
    <name type="scientific">Salimicrobium flavidum</name>
    <dbReference type="NCBI Taxonomy" id="570947"/>
    <lineage>
        <taxon>Bacteria</taxon>
        <taxon>Bacillati</taxon>
        <taxon>Bacillota</taxon>
        <taxon>Bacilli</taxon>
        <taxon>Bacillales</taxon>
        <taxon>Bacillaceae</taxon>
        <taxon>Salimicrobium</taxon>
    </lineage>
</organism>
<feature type="binding site" evidence="1">
    <location>
        <begin position="118"/>
        <end position="119"/>
    </location>
    <ligand>
        <name>ATP</name>
        <dbReference type="ChEBI" id="CHEBI:30616"/>
    </ligand>
</feature>
<feature type="binding site" evidence="1">
    <location>
        <position position="119"/>
    </location>
    <ligand>
        <name>Mg(2+)</name>
        <dbReference type="ChEBI" id="CHEBI:18420"/>
        <label>1</label>
    </ligand>
</feature>
<comment type="pathway">
    <text evidence="1">Cofactor biosynthesis; thiamine diphosphate biosynthesis; thiamine diphosphate from thiamine phosphate: step 1/1.</text>
</comment>
<gene>
    <name evidence="1" type="primary">thiL</name>
    <name evidence="4" type="ORF">SAMN05421687_11922</name>
</gene>
<evidence type="ECO:0000259" key="2">
    <source>
        <dbReference type="Pfam" id="PF00586"/>
    </source>
</evidence>
<dbReference type="SUPFAM" id="SSF55326">
    <property type="entry name" value="PurM N-terminal domain-like"/>
    <property type="match status" value="1"/>
</dbReference>
<protein>
    <recommendedName>
        <fullName evidence="1">Thiamine-monophosphate kinase</fullName>
        <shortName evidence="1">TMP kinase</shortName>
        <shortName evidence="1">Thiamine-phosphate kinase</shortName>
        <ecNumber evidence="1">2.7.4.16</ecNumber>
    </recommendedName>
</protein>
<keyword evidence="1" id="KW-0460">Magnesium</keyword>
<reference evidence="5" key="1">
    <citation type="submission" date="2017-01" db="EMBL/GenBank/DDBJ databases">
        <authorList>
            <person name="Varghese N."/>
            <person name="Submissions S."/>
        </authorList>
    </citation>
    <scope>NUCLEOTIDE SEQUENCE [LARGE SCALE GENOMIC DNA]</scope>
    <source>
        <strain evidence="5">DSM 23127</strain>
    </source>
</reference>
<feature type="binding site" evidence="1">
    <location>
        <position position="27"/>
    </location>
    <ligand>
        <name>Mg(2+)</name>
        <dbReference type="ChEBI" id="CHEBI:18420"/>
        <label>3</label>
    </ligand>
</feature>
<dbReference type="Pfam" id="PF02769">
    <property type="entry name" value="AIRS_C"/>
    <property type="match status" value="1"/>
</dbReference>
<keyword evidence="1 4" id="KW-0418">Kinase</keyword>
<feature type="domain" description="PurM-like N-terminal" evidence="2">
    <location>
        <begin position="25"/>
        <end position="135"/>
    </location>
</feature>
<dbReference type="InterPro" id="IPR016188">
    <property type="entry name" value="PurM-like_N"/>
</dbReference>
<dbReference type="Gene3D" id="3.90.650.10">
    <property type="entry name" value="PurM-like C-terminal domain"/>
    <property type="match status" value="1"/>
</dbReference>
<keyword evidence="1" id="KW-0547">Nucleotide-binding</keyword>
<feature type="binding site" evidence="1">
    <location>
        <position position="41"/>
    </location>
    <ligand>
        <name>Mg(2+)</name>
        <dbReference type="ChEBI" id="CHEBI:18420"/>
        <label>1</label>
    </ligand>
</feature>
<dbReference type="GO" id="GO:0000287">
    <property type="term" value="F:magnesium ion binding"/>
    <property type="evidence" value="ECO:0007669"/>
    <property type="project" value="UniProtKB-UniRule"/>
</dbReference>
<dbReference type="Pfam" id="PF00586">
    <property type="entry name" value="AIRS"/>
    <property type="match status" value="1"/>
</dbReference>
<evidence type="ECO:0000313" key="4">
    <source>
        <dbReference type="EMBL" id="SIS65312.1"/>
    </source>
</evidence>
<feature type="binding site" evidence="1">
    <location>
        <position position="71"/>
    </location>
    <ligand>
        <name>Mg(2+)</name>
        <dbReference type="ChEBI" id="CHEBI:18420"/>
        <label>3</label>
    </ligand>
</feature>
<keyword evidence="1" id="KW-0784">Thiamine biosynthesis</keyword>
<dbReference type="AlphaFoldDB" id="A0A1N7KUJ0"/>
<dbReference type="PANTHER" id="PTHR30270">
    <property type="entry name" value="THIAMINE-MONOPHOSPHATE KINASE"/>
    <property type="match status" value="1"/>
</dbReference>
<dbReference type="InterPro" id="IPR036676">
    <property type="entry name" value="PurM-like_C_sf"/>
</dbReference>
<keyword evidence="1" id="KW-0479">Metal-binding</keyword>
<name>A0A1N7KUJ0_9BACI</name>
<feature type="binding site" evidence="1">
    <location>
        <position position="210"/>
    </location>
    <ligand>
        <name>Mg(2+)</name>
        <dbReference type="ChEBI" id="CHEBI:18420"/>
        <label>5</label>
    </ligand>
</feature>
<feature type="binding site" evidence="1">
    <location>
        <position position="101"/>
    </location>
    <ligand>
        <name>ATP</name>
        <dbReference type="ChEBI" id="CHEBI:30616"/>
    </ligand>
</feature>
<dbReference type="GO" id="GO:0005524">
    <property type="term" value="F:ATP binding"/>
    <property type="evidence" value="ECO:0007669"/>
    <property type="project" value="UniProtKB-UniRule"/>
</dbReference>
<dbReference type="PIRSF" id="PIRSF005303">
    <property type="entry name" value="Thiam_monoph_kin"/>
    <property type="match status" value="1"/>
</dbReference>
<dbReference type="OrthoDB" id="9802811at2"/>
<feature type="binding site" evidence="1">
    <location>
        <position position="209"/>
    </location>
    <ligand>
        <name>ATP</name>
        <dbReference type="ChEBI" id="CHEBI:30616"/>
    </ligand>
</feature>
<feature type="binding site" evidence="1">
    <location>
        <position position="71"/>
    </location>
    <ligand>
        <name>Mg(2+)</name>
        <dbReference type="ChEBI" id="CHEBI:18420"/>
        <label>4</label>
    </ligand>
</feature>
<dbReference type="EC" id="2.7.4.16" evidence="1"/>
<dbReference type="GO" id="GO:0009030">
    <property type="term" value="F:thiamine-phosphate kinase activity"/>
    <property type="evidence" value="ECO:0007669"/>
    <property type="project" value="UniProtKB-UniRule"/>
</dbReference>
<dbReference type="GO" id="GO:0009229">
    <property type="term" value="P:thiamine diphosphate biosynthetic process"/>
    <property type="evidence" value="ECO:0007669"/>
    <property type="project" value="UniProtKB-UniRule"/>
</dbReference>
<proteinExistence type="inferred from homology"/>
<sequence>MEEFELIRRLSPSYYRQSSVVKGIGDDAFVFRSSEDIVFTTDTMVEDVHFSKSTMAPHAVGYRALAANVSDLAAMGSEPAFYSVSLVVPPDWTEEEIVELYDGMDELGRVFGMDLIGGDTVSGKQLVVAITAHGYLQKGKARYRSAARPGDLLFVTGTLGDSRGGLEELLHSSPPFSEYLVQRHRYPEPRAVFASRLQGLNRLCLNDVSDGIASEANEIASASGVTVHVDRELLPISESLRSVYPEKAVEWALSGGEDFELLGTVSEQEKEELLRTAEHMKMRVTFIGTITSSDAPRVLIHSGEKAETLLPTGYTHLQERRSQ</sequence>
<dbReference type="InterPro" id="IPR036921">
    <property type="entry name" value="PurM-like_N_sf"/>
</dbReference>
<dbReference type="Proteomes" id="UP000187608">
    <property type="component" value="Unassembled WGS sequence"/>
</dbReference>
<dbReference type="Gene3D" id="3.30.1330.10">
    <property type="entry name" value="PurM-like, N-terminal domain"/>
    <property type="match status" value="1"/>
</dbReference>
<feature type="binding site" evidence="1">
    <location>
        <position position="49"/>
    </location>
    <ligand>
        <name>substrate</name>
    </ligand>
</feature>
<comment type="catalytic activity">
    <reaction evidence="1">
        <text>thiamine phosphate + ATP = thiamine diphosphate + ADP</text>
        <dbReference type="Rhea" id="RHEA:15913"/>
        <dbReference type="ChEBI" id="CHEBI:30616"/>
        <dbReference type="ChEBI" id="CHEBI:37575"/>
        <dbReference type="ChEBI" id="CHEBI:58937"/>
        <dbReference type="ChEBI" id="CHEBI:456216"/>
        <dbReference type="EC" id="2.7.4.16"/>
    </reaction>
</comment>
<dbReference type="PANTHER" id="PTHR30270:SF0">
    <property type="entry name" value="THIAMINE-MONOPHOSPHATE KINASE"/>
    <property type="match status" value="1"/>
</dbReference>
<feature type="binding site" evidence="1">
    <location>
        <position position="71"/>
    </location>
    <ligand>
        <name>Mg(2+)</name>
        <dbReference type="ChEBI" id="CHEBI:18420"/>
        <label>2</label>
    </ligand>
</feature>
<dbReference type="InterPro" id="IPR010918">
    <property type="entry name" value="PurM-like_C_dom"/>
</dbReference>